<evidence type="ECO:0000313" key="2">
    <source>
        <dbReference type="Proteomes" id="UP001177021"/>
    </source>
</evidence>
<proteinExistence type="predicted"/>
<comment type="caution">
    <text evidence="1">The sequence shown here is derived from an EMBL/GenBank/DDBJ whole genome shotgun (WGS) entry which is preliminary data.</text>
</comment>
<protein>
    <submittedName>
        <fullName evidence="1">Uncharacterized protein</fullName>
    </submittedName>
</protein>
<gene>
    <name evidence="1" type="ORF">MILVUS5_LOCUS29807</name>
</gene>
<evidence type="ECO:0000313" key="1">
    <source>
        <dbReference type="EMBL" id="CAJ2664655.1"/>
    </source>
</evidence>
<name>A0ACB0L766_TRIPR</name>
<reference evidence="1" key="1">
    <citation type="submission" date="2023-10" db="EMBL/GenBank/DDBJ databases">
        <authorList>
            <person name="Rodriguez Cubillos JULIANA M."/>
            <person name="De Vega J."/>
        </authorList>
    </citation>
    <scope>NUCLEOTIDE SEQUENCE</scope>
</reference>
<accession>A0ACB0L766</accession>
<organism evidence="1 2">
    <name type="scientific">Trifolium pratense</name>
    <name type="common">Red clover</name>
    <dbReference type="NCBI Taxonomy" id="57577"/>
    <lineage>
        <taxon>Eukaryota</taxon>
        <taxon>Viridiplantae</taxon>
        <taxon>Streptophyta</taxon>
        <taxon>Embryophyta</taxon>
        <taxon>Tracheophyta</taxon>
        <taxon>Spermatophyta</taxon>
        <taxon>Magnoliopsida</taxon>
        <taxon>eudicotyledons</taxon>
        <taxon>Gunneridae</taxon>
        <taxon>Pentapetalae</taxon>
        <taxon>rosids</taxon>
        <taxon>fabids</taxon>
        <taxon>Fabales</taxon>
        <taxon>Fabaceae</taxon>
        <taxon>Papilionoideae</taxon>
        <taxon>50 kb inversion clade</taxon>
        <taxon>NPAAA clade</taxon>
        <taxon>Hologalegina</taxon>
        <taxon>IRL clade</taxon>
        <taxon>Trifolieae</taxon>
        <taxon>Trifolium</taxon>
    </lineage>
</organism>
<dbReference type="EMBL" id="CASHSV030000409">
    <property type="protein sequence ID" value="CAJ2664655.1"/>
    <property type="molecule type" value="Genomic_DNA"/>
</dbReference>
<keyword evidence="2" id="KW-1185">Reference proteome</keyword>
<dbReference type="Proteomes" id="UP001177021">
    <property type="component" value="Unassembled WGS sequence"/>
</dbReference>
<sequence length="616" mass="67779">MAKSISPNAISTVLSNPSPDSSSDLPDIVVQILDLKQNGNRYMCFVSDGKMKLRAILPSSQFSDVLSGKIQNLGLIRIVDYTLNDIPNKPDKYLIVTKCEAVSPALEMEIKSEPTGITLKPKEDVVVKTEGAAGFVLKPKQDVVSKSAAQIVREQHANSAPARLAMTRRVRPLVSLNPYMGGWTIKVSVTSKGTMRTYKNARGEGCVFNVELTDEDGTQIQATMFNDAARKFFDKFVMGKVYYISKGTLKVANKQFKTVANDYEMTLNENSEVEEVPEEAGFVPETKFSFVPIDQLGPHVNKPDLVDVVGVVKSVSSTMSIRRKSNNESVAKRDITIADESKKTVIVSLWGDLATNIGQELLDIADKSPVVAIKSLKVGDFQGVSLSAISKSLVLIDPEVPEAQKLRSWYDSEGKDTAMAALSSGSIPSNSGNRSVYSDRVTLSHITSNPSLGAEKPAFFSIRGYISFIKADQAMWYRACKTCNKKVTESTGAGYWCESCQKNDEECNLRYIMVVKVTDASGEAFISTFNEEAEKIIGCSADELDSLRSQEGEDSPYQLKLKQATWTPHLLRVSVSQNEYNNEKRQRITARAVVPVDYAVESRNLLENISKMGVSQ</sequence>